<evidence type="ECO:0000256" key="2">
    <source>
        <dbReference type="ARBA" id="ARBA00004922"/>
    </source>
</evidence>
<dbReference type="Gene3D" id="1.50.10.10">
    <property type="match status" value="1"/>
</dbReference>
<protein>
    <recommendedName>
        <fullName evidence="13">alpha-1,2-Mannosidase</fullName>
        <ecNumber evidence="13">3.2.1.-</ecNumber>
    </recommendedName>
</protein>
<dbReference type="GO" id="GO:0004571">
    <property type="term" value="F:mannosyl-oligosaccharide 1,2-alpha-mannosidase activity"/>
    <property type="evidence" value="ECO:0007669"/>
    <property type="project" value="UniProtKB-EC"/>
</dbReference>
<dbReference type="InterPro" id="IPR012341">
    <property type="entry name" value="6hp_glycosidase-like_sf"/>
</dbReference>
<dbReference type="OrthoDB" id="8118055at2759"/>
<feature type="compositionally biased region" description="Basic and acidic residues" evidence="14">
    <location>
        <begin position="591"/>
        <end position="640"/>
    </location>
</feature>
<dbReference type="InterPro" id="IPR036026">
    <property type="entry name" value="Seven-hairpin_glycosidases"/>
</dbReference>
<comment type="similarity">
    <text evidence="3 13">Belongs to the glycosyl hydrolase 47 family.</text>
</comment>
<evidence type="ECO:0000256" key="6">
    <source>
        <dbReference type="ARBA" id="ARBA00022837"/>
    </source>
</evidence>
<keyword evidence="15" id="KW-0472">Membrane</keyword>
<comment type="catalytic activity">
    <reaction evidence="9">
        <text>N(4)-(alpha-D-Man-(1-&gt;2)-alpha-D-Man-(1-&gt;2)-alpha-D-Man-(1-&gt;3)-[alpha-D-Man-(1-&gt;2)-alpha-D-Man-(1-&gt;3)-[alpha-D-Man-(1-&gt;2)-alpha-D-Man-(1-&gt;6)]-alpha-D-Man-(1-&gt;6)]-beta-D-Man-(1-&gt;4)-beta-D-GlcNAc-(1-&gt;4)-beta-D-GlcNAc)-L-asparaginyl-[protein] (N-glucan mannose isomer 9A1,2,3B1,2,3) + 4 H2O = N(4)-(alpha-D-Man-(1-&gt;3)-[alpha-D-Man-(1-&gt;3)-[alpha-D-Man-(1-&gt;6)]-alpha-D-Man-(1-&gt;6)]-beta-D-Man-(1-&gt;4)-beta-D-GlcNAc-(1-&gt;4)-beta-D-GlcNAc)-L-asparaginyl-[protein] (N-glucan mannose isomer 5A1,2) + 4 beta-D-mannose</text>
        <dbReference type="Rhea" id="RHEA:56008"/>
        <dbReference type="Rhea" id="RHEA-COMP:14356"/>
        <dbReference type="Rhea" id="RHEA-COMP:14367"/>
        <dbReference type="ChEBI" id="CHEBI:15377"/>
        <dbReference type="ChEBI" id="CHEBI:28563"/>
        <dbReference type="ChEBI" id="CHEBI:59087"/>
        <dbReference type="ChEBI" id="CHEBI:139493"/>
        <dbReference type="EC" id="3.2.1.113"/>
    </reaction>
</comment>
<dbReference type="GO" id="GO:0016020">
    <property type="term" value="C:membrane"/>
    <property type="evidence" value="ECO:0007669"/>
    <property type="project" value="InterPro"/>
</dbReference>
<feature type="active site" evidence="10">
    <location>
        <position position="296"/>
    </location>
</feature>
<feature type="active site" description="Proton donor" evidence="10">
    <location>
        <position position="417"/>
    </location>
</feature>
<keyword evidence="5 13" id="KW-0378">Hydrolase</keyword>
<dbReference type="GO" id="GO:0005783">
    <property type="term" value="C:endoplasmic reticulum"/>
    <property type="evidence" value="ECO:0007669"/>
    <property type="project" value="TreeGrafter"/>
</dbReference>
<dbReference type="AlphaFoldDB" id="A0A871R3D7"/>
<dbReference type="InterPro" id="IPR001382">
    <property type="entry name" value="Glyco_hydro_47"/>
</dbReference>
<feature type="region of interest" description="Disordered" evidence="14">
    <location>
        <begin position="571"/>
        <end position="640"/>
    </location>
</feature>
<dbReference type="SUPFAM" id="SSF48225">
    <property type="entry name" value="Seven-hairpin glycosidases"/>
    <property type="match status" value="1"/>
</dbReference>
<reference evidence="16" key="2">
    <citation type="journal article" name="BMC Genomics">
        <title>New genome assemblies reveal patterns of domestication and adaptation across Brettanomyces (Dekkera) species.</title>
        <authorList>
            <person name="Roach M.J."/>
            <person name="Borneman A.R."/>
        </authorList>
    </citation>
    <scope>NUCLEOTIDE SEQUENCE</scope>
    <source>
        <strain evidence="16">UCD 2041</strain>
    </source>
</reference>
<keyword evidence="4 11" id="KW-0479">Metal-binding</keyword>
<feature type="disulfide bond" evidence="12">
    <location>
        <begin position="361"/>
        <end position="402"/>
    </location>
</feature>
<dbReference type="GO" id="GO:0005509">
    <property type="term" value="F:calcium ion binding"/>
    <property type="evidence" value="ECO:0007669"/>
    <property type="project" value="InterPro"/>
</dbReference>
<feature type="region of interest" description="Disordered" evidence="14">
    <location>
        <begin position="677"/>
        <end position="697"/>
    </location>
</feature>
<evidence type="ECO:0000256" key="1">
    <source>
        <dbReference type="ARBA" id="ARBA00001913"/>
    </source>
</evidence>
<dbReference type="InterPro" id="IPR050749">
    <property type="entry name" value="Glycosyl_Hydrolase_47"/>
</dbReference>
<dbReference type="EC" id="3.2.1.-" evidence="13"/>
<evidence type="ECO:0000313" key="16">
    <source>
        <dbReference type="EMBL" id="QOU18148.1"/>
    </source>
</evidence>
<feature type="transmembrane region" description="Helical" evidence="15">
    <location>
        <begin position="45"/>
        <end position="63"/>
    </location>
</feature>
<sequence>MLKPRWNAKKGPSLPLYYKDKPKRRLPLSNLTNFMHRYTPHSSKMRLRAIFALTVIFVVYYFLAPSASQRMTGGAFGNVWDKRKLEVKEVFLESWRDYSRHAWGNDIYHPVTQTGSNTGTTPLGWIIVDSLDTLHIMGCEEEFNTAKSWVQYELDYAKYDRPVNTFETTIRMLGGLLSAYYLSEDELFLEKAVGLGERLLPAFNSPTGIPYSSVNLKTGKVVPASDGASTAEMSTLQLEFKYLALLTGENLYWEKVEKAMKAVDAARPEAGLAPIYIDPIKGKFKSSNIRLGSRGDSYYEYLLKQYLQTGEDIYLDMYKESFEGINKYLISKSHPSGLTFIGERPEGISGSMSNKMDHLVCFFGGLFALGATDGIPITKKPLSEDKFRLRQLKLGKELTETCYHMYHDVEPTGLSPEIVVFNTETTGIRDFTIKQADRHNLQRPETVETLYYLYKLTGDVKYREWGYEIFQSFAKWTKVPVGKGKDDNPRYTSLNDVTVDPPTLRDNMESFWLAETLKYLYLLFDDTENAKLNLGKAIFNTEAHPFPKLNIKGSSFHTGWSREENRILLTKEKEKQSESEKKGKSLNVQESAKDTKHEKEDKETTIKTGKVAEDSSKLDSAKDTSKDTNEPVDDRNVEINKKVAEELKQKHQLPQAKHDVAQPLDEQVREVNQEVAAEIPDDAEVGQLDRKRNNGLN</sequence>
<dbReference type="KEGG" id="bbrx:BRETT_005208"/>
<feature type="compositionally biased region" description="Basic and acidic residues" evidence="14">
    <location>
        <begin position="571"/>
        <end position="583"/>
    </location>
</feature>
<evidence type="ECO:0000256" key="13">
    <source>
        <dbReference type="RuleBase" id="RU361193"/>
    </source>
</evidence>
<dbReference type="PANTHER" id="PTHR11742">
    <property type="entry name" value="MANNOSYL-OLIGOSACCHARIDE ALPHA-1,2-MANNOSIDASE-RELATED"/>
    <property type="match status" value="1"/>
</dbReference>
<evidence type="ECO:0000256" key="15">
    <source>
        <dbReference type="SAM" id="Phobius"/>
    </source>
</evidence>
<reference evidence="16" key="1">
    <citation type="submission" date="2020-10" db="EMBL/GenBank/DDBJ databases">
        <authorList>
            <person name="Palmer J.M."/>
        </authorList>
    </citation>
    <scope>NUCLEOTIDE SEQUENCE</scope>
    <source>
        <strain evidence="16">UCD 2041</strain>
    </source>
</reference>
<evidence type="ECO:0000256" key="7">
    <source>
        <dbReference type="ARBA" id="ARBA00023157"/>
    </source>
</evidence>
<feature type="binding site" evidence="11">
    <location>
        <position position="541"/>
    </location>
    <ligand>
        <name>Ca(2+)</name>
        <dbReference type="ChEBI" id="CHEBI:29108"/>
    </ligand>
</feature>
<evidence type="ECO:0000256" key="10">
    <source>
        <dbReference type="PIRSR" id="PIRSR601382-1"/>
    </source>
</evidence>
<comment type="catalytic activity">
    <reaction evidence="8">
        <text>N(4)-(alpha-D-Man-(1-&gt;2)-alpha-D-Man-(1-&gt;2)-alpha-D-Man-(1-&gt;3)-[alpha-D-Man-(1-&gt;3)-[alpha-D-Man-(1-&gt;2)-alpha-D-Man-(1-&gt;6)]-alpha-D-Man-(1-&gt;6)]-beta-D-Man-(1-&gt;4)-beta-D-GlcNAc-(1-&gt;4)-beta-D-GlcNAc)-L-asparaginyl-[protein] (N-glucan mannose isomer 8A1,2,3B1,3) + 3 H2O = N(4)-(alpha-D-Man-(1-&gt;3)-[alpha-D-Man-(1-&gt;3)-[alpha-D-Man-(1-&gt;6)]-alpha-D-Man-(1-&gt;6)]-beta-D-Man-(1-&gt;4)-beta-D-GlcNAc-(1-&gt;4)-beta-D-GlcNAc)-L-asparaginyl-[protein] (N-glucan mannose isomer 5A1,2) + 3 beta-D-mannose</text>
        <dbReference type="Rhea" id="RHEA:56028"/>
        <dbReference type="Rhea" id="RHEA-COMP:14358"/>
        <dbReference type="Rhea" id="RHEA-COMP:14367"/>
        <dbReference type="ChEBI" id="CHEBI:15377"/>
        <dbReference type="ChEBI" id="CHEBI:28563"/>
        <dbReference type="ChEBI" id="CHEBI:59087"/>
        <dbReference type="ChEBI" id="CHEBI:60628"/>
        <dbReference type="EC" id="3.2.1.113"/>
    </reaction>
</comment>
<dbReference type="GO" id="GO:0005975">
    <property type="term" value="P:carbohydrate metabolic process"/>
    <property type="evidence" value="ECO:0007669"/>
    <property type="project" value="InterPro"/>
</dbReference>
<evidence type="ECO:0000256" key="5">
    <source>
        <dbReference type="ARBA" id="ARBA00022801"/>
    </source>
</evidence>
<evidence type="ECO:0000256" key="14">
    <source>
        <dbReference type="SAM" id="MobiDB-lite"/>
    </source>
</evidence>
<dbReference type="EMBL" id="CP063130">
    <property type="protein sequence ID" value="QOU18148.1"/>
    <property type="molecule type" value="Genomic_DNA"/>
</dbReference>
<evidence type="ECO:0000256" key="4">
    <source>
        <dbReference type="ARBA" id="ARBA00022723"/>
    </source>
</evidence>
<keyword evidence="15" id="KW-1133">Transmembrane helix</keyword>
<gene>
    <name evidence="16" type="ORF">BRETT_005208</name>
</gene>
<dbReference type="Pfam" id="PF01532">
    <property type="entry name" value="Glyco_hydro_47"/>
    <property type="match status" value="1"/>
</dbReference>
<keyword evidence="7 12" id="KW-1015">Disulfide bond</keyword>
<evidence type="ECO:0000256" key="9">
    <source>
        <dbReference type="ARBA" id="ARBA00048605"/>
    </source>
</evidence>
<keyword evidence="15" id="KW-0812">Transmembrane</keyword>
<dbReference type="PANTHER" id="PTHR11742:SF55">
    <property type="entry name" value="ENDOPLASMIC RETICULUM MANNOSYL-OLIGOSACCHARIDE 1,2-ALPHA-MANNOSIDASE"/>
    <property type="match status" value="1"/>
</dbReference>
<organism evidence="16 17">
    <name type="scientific">Dekkera bruxellensis</name>
    <name type="common">Brettanomyces custersii</name>
    <dbReference type="NCBI Taxonomy" id="5007"/>
    <lineage>
        <taxon>Eukaryota</taxon>
        <taxon>Fungi</taxon>
        <taxon>Dikarya</taxon>
        <taxon>Ascomycota</taxon>
        <taxon>Saccharomycotina</taxon>
        <taxon>Pichiomycetes</taxon>
        <taxon>Pichiales</taxon>
        <taxon>Pichiaceae</taxon>
        <taxon>Brettanomyces</taxon>
    </lineage>
</organism>
<keyword evidence="6 11" id="KW-0106">Calcium</keyword>
<feature type="active site" evidence="10">
    <location>
        <position position="445"/>
    </location>
</feature>
<feature type="compositionally biased region" description="Basic and acidic residues" evidence="14">
    <location>
        <begin position="687"/>
        <end position="697"/>
    </location>
</feature>
<name>A0A871R3D7_DEKBR</name>
<keyword evidence="13" id="KW-0326">Glycosidase</keyword>
<dbReference type="RefSeq" id="XP_041134642.1">
    <property type="nucleotide sequence ID" value="XM_041283690.1"/>
</dbReference>
<evidence type="ECO:0000256" key="8">
    <source>
        <dbReference type="ARBA" id="ARBA00047669"/>
    </source>
</evidence>
<dbReference type="GO" id="GO:0036503">
    <property type="term" value="P:ERAD pathway"/>
    <property type="evidence" value="ECO:0007669"/>
    <property type="project" value="UniProtKB-ARBA"/>
</dbReference>
<dbReference type="PRINTS" id="PR00747">
    <property type="entry name" value="GLYHDRLASE47"/>
</dbReference>
<comment type="cofactor">
    <cofactor evidence="1 11">
        <name>Ca(2+)</name>
        <dbReference type="ChEBI" id="CHEBI:29108"/>
    </cofactor>
</comment>
<comment type="pathway">
    <text evidence="2">Protein modification; protein glycosylation.</text>
</comment>
<dbReference type="Proteomes" id="UP000663131">
    <property type="component" value="Chromosome 2"/>
</dbReference>
<evidence type="ECO:0000256" key="3">
    <source>
        <dbReference type="ARBA" id="ARBA00007658"/>
    </source>
</evidence>
<evidence type="ECO:0000256" key="11">
    <source>
        <dbReference type="PIRSR" id="PIRSR601382-2"/>
    </source>
</evidence>
<evidence type="ECO:0000256" key="12">
    <source>
        <dbReference type="PIRSR" id="PIRSR601382-3"/>
    </source>
</evidence>
<evidence type="ECO:0000313" key="17">
    <source>
        <dbReference type="Proteomes" id="UP000663131"/>
    </source>
</evidence>
<feature type="active site" description="Proton donor" evidence="10">
    <location>
        <position position="167"/>
    </location>
</feature>
<dbReference type="GeneID" id="64577131"/>
<proteinExistence type="inferred from homology"/>
<accession>A0A871R3D7</accession>